<protein>
    <submittedName>
        <fullName evidence="11">Transcriptional repressor</fullName>
    </submittedName>
</protein>
<dbReference type="AlphaFoldDB" id="A0A1Y3PT37"/>
<keyword evidence="5 9" id="KW-0862">Zinc</keyword>
<evidence type="ECO:0000256" key="7">
    <source>
        <dbReference type="ARBA" id="ARBA00023125"/>
    </source>
</evidence>
<evidence type="ECO:0000313" key="12">
    <source>
        <dbReference type="Proteomes" id="UP000196475"/>
    </source>
</evidence>
<dbReference type="GO" id="GO:0003700">
    <property type="term" value="F:DNA-binding transcription factor activity"/>
    <property type="evidence" value="ECO:0007669"/>
    <property type="project" value="InterPro"/>
</dbReference>
<dbReference type="CDD" id="cd07153">
    <property type="entry name" value="Fur_like"/>
    <property type="match status" value="1"/>
</dbReference>
<evidence type="ECO:0000256" key="1">
    <source>
        <dbReference type="ARBA" id="ARBA00004496"/>
    </source>
</evidence>
<accession>A0A1Y3PT37</accession>
<dbReference type="GO" id="GO:1900376">
    <property type="term" value="P:regulation of secondary metabolite biosynthetic process"/>
    <property type="evidence" value="ECO:0007669"/>
    <property type="project" value="TreeGrafter"/>
</dbReference>
<comment type="subcellular location">
    <subcellularLocation>
        <location evidence="1">Cytoplasm</location>
    </subcellularLocation>
</comment>
<comment type="caution">
    <text evidence="11">The sequence shown here is derived from an EMBL/GenBank/DDBJ whole genome shotgun (WGS) entry which is preliminary data.</text>
</comment>
<dbReference type="EMBL" id="LZRT01000075">
    <property type="protein sequence ID" value="OUM87489.1"/>
    <property type="molecule type" value="Genomic_DNA"/>
</dbReference>
<evidence type="ECO:0000256" key="8">
    <source>
        <dbReference type="ARBA" id="ARBA00023163"/>
    </source>
</evidence>
<keyword evidence="6" id="KW-0805">Transcription regulation</keyword>
<dbReference type="Gene3D" id="1.10.10.10">
    <property type="entry name" value="Winged helix-like DNA-binding domain superfamily/Winged helix DNA-binding domain"/>
    <property type="match status" value="1"/>
</dbReference>
<evidence type="ECO:0000256" key="5">
    <source>
        <dbReference type="ARBA" id="ARBA00022833"/>
    </source>
</evidence>
<dbReference type="PANTHER" id="PTHR33202:SF1">
    <property type="entry name" value="FERRIC UPTAKE REGULATION PROTEIN"/>
    <property type="match status" value="1"/>
</dbReference>
<dbReference type="Gene3D" id="3.30.1490.190">
    <property type="match status" value="1"/>
</dbReference>
<feature type="binding site" evidence="9">
    <location>
        <position position="136"/>
    </location>
    <ligand>
        <name>Zn(2+)</name>
        <dbReference type="ChEBI" id="CHEBI:29105"/>
    </ligand>
</feature>
<feature type="binding site" evidence="9">
    <location>
        <position position="99"/>
    </location>
    <ligand>
        <name>Zn(2+)</name>
        <dbReference type="ChEBI" id="CHEBI:29105"/>
    </ligand>
</feature>
<comment type="similarity">
    <text evidence="2">Belongs to the Fur family.</text>
</comment>
<keyword evidence="4" id="KW-0678">Repressor</keyword>
<comment type="cofactor">
    <cofactor evidence="9">
        <name>Zn(2+)</name>
        <dbReference type="ChEBI" id="CHEBI:29105"/>
    </cofactor>
    <text evidence="9">Binds 1 zinc ion per subunit.</text>
</comment>
<reference evidence="12" key="1">
    <citation type="submission" date="2016-06" db="EMBL/GenBank/DDBJ databases">
        <authorList>
            <person name="Nascimento L."/>
            <person name="Pereira R.V."/>
            <person name="Martins L.F."/>
            <person name="Quaggio R.B."/>
            <person name="Silva A.M."/>
            <person name="Setubal J.C."/>
        </authorList>
    </citation>
    <scope>NUCLEOTIDE SEQUENCE [LARGE SCALE GENOMIC DNA]</scope>
</reference>
<keyword evidence="8" id="KW-0804">Transcription</keyword>
<feature type="binding site" evidence="10">
    <location>
        <position position="125"/>
    </location>
    <ligand>
        <name>Fe cation</name>
        <dbReference type="ChEBI" id="CHEBI:24875"/>
    </ligand>
</feature>
<proteinExistence type="inferred from homology"/>
<dbReference type="GO" id="GO:0008270">
    <property type="term" value="F:zinc ion binding"/>
    <property type="evidence" value="ECO:0007669"/>
    <property type="project" value="TreeGrafter"/>
</dbReference>
<dbReference type="SUPFAM" id="SSF46785">
    <property type="entry name" value="Winged helix' DNA-binding domain"/>
    <property type="match status" value="1"/>
</dbReference>
<feature type="binding site" evidence="9">
    <location>
        <position position="96"/>
    </location>
    <ligand>
        <name>Zn(2+)</name>
        <dbReference type="ChEBI" id="CHEBI:29105"/>
    </ligand>
</feature>
<dbReference type="PANTHER" id="PTHR33202">
    <property type="entry name" value="ZINC UPTAKE REGULATION PROTEIN"/>
    <property type="match status" value="1"/>
</dbReference>
<evidence type="ECO:0000256" key="4">
    <source>
        <dbReference type="ARBA" id="ARBA00022491"/>
    </source>
</evidence>
<dbReference type="Proteomes" id="UP000196475">
    <property type="component" value="Unassembled WGS sequence"/>
</dbReference>
<sequence>MTVEMALQRLKNKGYKYTGKRKEMIELLASEDRFLSAKEIMEQLQENYPGISFDTIYRNLALFKELHLVEETEIRGERYYRFSCFRTGEHHHHFICLGCGKTEPIEGCPAFENLCLPPGYEVTSHKFEVYGNCQACAEVSDSR</sequence>
<comment type="cofactor">
    <cofactor evidence="10">
        <name>Mn(2+)</name>
        <dbReference type="ChEBI" id="CHEBI:29035"/>
    </cofactor>
    <cofactor evidence="10">
        <name>Fe(2+)</name>
        <dbReference type="ChEBI" id="CHEBI:29033"/>
    </cofactor>
    <text evidence="10">Binds 1 Mn(2+) or Fe(2+) ion per subunit.</text>
</comment>
<dbReference type="GO" id="GO:0000976">
    <property type="term" value="F:transcription cis-regulatory region binding"/>
    <property type="evidence" value="ECO:0007669"/>
    <property type="project" value="TreeGrafter"/>
</dbReference>
<evidence type="ECO:0000256" key="6">
    <source>
        <dbReference type="ARBA" id="ARBA00023015"/>
    </source>
</evidence>
<dbReference type="GO" id="GO:0005737">
    <property type="term" value="C:cytoplasm"/>
    <property type="evidence" value="ECO:0007669"/>
    <property type="project" value="UniProtKB-SubCell"/>
</dbReference>
<evidence type="ECO:0000256" key="2">
    <source>
        <dbReference type="ARBA" id="ARBA00007957"/>
    </source>
</evidence>
<dbReference type="GO" id="GO:0045892">
    <property type="term" value="P:negative regulation of DNA-templated transcription"/>
    <property type="evidence" value="ECO:0007669"/>
    <property type="project" value="TreeGrafter"/>
</dbReference>
<organism evidence="11 12">
    <name type="scientific">Bacillus thermozeamaize</name>
    <dbReference type="NCBI Taxonomy" id="230954"/>
    <lineage>
        <taxon>Bacteria</taxon>
        <taxon>Bacillati</taxon>
        <taxon>Bacillota</taxon>
        <taxon>Bacilli</taxon>
        <taxon>Bacillales</taxon>
        <taxon>Bacillaceae</taxon>
        <taxon>Bacillus</taxon>
    </lineage>
</organism>
<feature type="binding site" evidence="10">
    <location>
        <position position="90"/>
    </location>
    <ligand>
        <name>Fe cation</name>
        <dbReference type="ChEBI" id="CHEBI:24875"/>
    </ligand>
</feature>
<keyword evidence="7" id="KW-0238">DNA-binding</keyword>
<feature type="binding site" evidence="9">
    <location>
        <position position="133"/>
    </location>
    <ligand>
        <name>Zn(2+)</name>
        <dbReference type="ChEBI" id="CHEBI:29105"/>
    </ligand>
</feature>
<feature type="binding site" evidence="10">
    <location>
        <position position="112"/>
    </location>
    <ligand>
        <name>Fe cation</name>
        <dbReference type="ChEBI" id="CHEBI:24875"/>
    </ligand>
</feature>
<keyword evidence="10" id="KW-0408">Iron</keyword>
<name>A0A1Y3PT37_9BACI</name>
<dbReference type="InterPro" id="IPR043135">
    <property type="entry name" value="Fur_C"/>
</dbReference>
<keyword evidence="3" id="KW-0963">Cytoplasm</keyword>
<evidence type="ECO:0000256" key="3">
    <source>
        <dbReference type="ARBA" id="ARBA00022490"/>
    </source>
</evidence>
<evidence type="ECO:0000313" key="11">
    <source>
        <dbReference type="EMBL" id="OUM87489.1"/>
    </source>
</evidence>
<dbReference type="InterPro" id="IPR002481">
    <property type="entry name" value="FUR"/>
</dbReference>
<keyword evidence="9" id="KW-0479">Metal-binding</keyword>
<gene>
    <name evidence="11" type="ORF">BAA01_12615</name>
</gene>
<evidence type="ECO:0000256" key="10">
    <source>
        <dbReference type="PIRSR" id="PIRSR602481-2"/>
    </source>
</evidence>
<dbReference type="InterPro" id="IPR036388">
    <property type="entry name" value="WH-like_DNA-bd_sf"/>
</dbReference>
<dbReference type="InterPro" id="IPR036390">
    <property type="entry name" value="WH_DNA-bd_sf"/>
</dbReference>
<dbReference type="Pfam" id="PF01475">
    <property type="entry name" value="FUR"/>
    <property type="match status" value="1"/>
</dbReference>
<evidence type="ECO:0000256" key="9">
    <source>
        <dbReference type="PIRSR" id="PIRSR602481-1"/>
    </source>
</evidence>